<protein>
    <submittedName>
        <fullName evidence="10">Energy-coupling factor transport system ATP-binding protein</fullName>
        <ecNumber evidence="10">3.6.3.-</ecNumber>
    </submittedName>
</protein>
<dbReference type="InterPro" id="IPR027417">
    <property type="entry name" value="P-loop_NTPase"/>
</dbReference>
<accession>A0ABS4JDX0</accession>
<keyword evidence="10" id="KW-0378">Hydrolase</keyword>
<evidence type="ECO:0000256" key="5">
    <source>
        <dbReference type="ARBA" id="ARBA00022741"/>
    </source>
</evidence>
<dbReference type="CDD" id="cd03225">
    <property type="entry name" value="ABC_cobalt_CbiO_domain1"/>
    <property type="match status" value="1"/>
</dbReference>
<evidence type="ECO:0000256" key="8">
    <source>
        <dbReference type="ARBA" id="ARBA00023136"/>
    </source>
</evidence>
<evidence type="ECO:0000256" key="4">
    <source>
        <dbReference type="ARBA" id="ARBA00022475"/>
    </source>
</evidence>
<comment type="caution">
    <text evidence="10">The sequence shown here is derived from an EMBL/GenBank/DDBJ whole genome shotgun (WGS) entry which is preliminary data.</text>
</comment>
<evidence type="ECO:0000313" key="11">
    <source>
        <dbReference type="Proteomes" id="UP001519288"/>
    </source>
</evidence>
<dbReference type="EC" id="3.6.3.-" evidence="10"/>
<dbReference type="InterPro" id="IPR015856">
    <property type="entry name" value="ABC_transpr_CbiO/EcfA_su"/>
</dbReference>
<name>A0ABS4JDX0_9BACL</name>
<comment type="subcellular location">
    <subcellularLocation>
        <location evidence="1">Cell membrane</location>
        <topology evidence="1">Peripheral membrane protein</topology>
    </subcellularLocation>
</comment>
<evidence type="ECO:0000256" key="7">
    <source>
        <dbReference type="ARBA" id="ARBA00022967"/>
    </source>
</evidence>
<keyword evidence="11" id="KW-1185">Reference proteome</keyword>
<dbReference type="InterPro" id="IPR017871">
    <property type="entry name" value="ABC_transporter-like_CS"/>
</dbReference>
<dbReference type="PROSITE" id="PS50893">
    <property type="entry name" value="ABC_TRANSPORTER_2"/>
    <property type="match status" value="1"/>
</dbReference>
<keyword evidence="4" id="KW-1003">Cell membrane</keyword>
<evidence type="ECO:0000313" key="10">
    <source>
        <dbReference type="EMBL" id="MBP1999909.1"/>
    </source>
</evidence>
<dbReference type="InterPro" id="IPR050095">
    <property type="entry name" value="ECF_ABC_transporter_ATP-bd"/>
</dbReference>
<keyword evidence="8" id="KW-0472">Membrane</keyword>
<evidence type="ECO:0000256" key="1">
    <source>
        <dbReference type="ARBA" id="ARBA00004202"/>
    </source>
</evidence>
<keyword evidence="3" id="KW-0813">Transport</keyword>
<dbReference type="PANTHER" id="PTHR43553">
    <property type="entry name" value="HEAVY METAL TRANSPORTER"/>
    <property type="match status" value="1"/>
</dbReference>
<dbReference type="PROSITE" id="PS00211">
    <property type="entry name" value="ABC_TRANSPORTER_1"/>
    <property type="match status" value="1"/>
</dbReference>
<keyword evidence="6 10" id="KW-0067">ATP-binding</keyword>
<dbReference type="GO" id="GO:0016787">
    <property type="term" value="F:hydrolase activity"/>
    <property type="evidence" value="ECO:0007669"/>
    <property type="project" value="UniProtKB-KW"/>
</dbReference>
<evidence type="ECO:0000256" key="6">
    <source>
        <dbReference type="ARBA" id="ARBA00022840"/>
    </source>
</evidence>
<feature type="domain" description="ABC transporter" evidence="9">
    <location>
        <begin position="3"/>
        <end position="239"/>
    </location>
</feature>
<reference evidence="10 11" key="1">
    <citation type="submission" date="2021-03" db="EMBL/GenBank/DDBJ databases">
        <title>Genomic Encyclopedia of Type Strains, Phase IV (KMG-IV): sequencing the most valuable type-strain genomes for metagenomic binning, comparative biology and taxonomic classification.</title>
        <authorList>
            <person name="Goeker M."/>
        </authorList>
    </citation>
    <scope>NUCLEOTIDE SEQUENCE [LARGE SCALE GENOMIC DNA]</scope>
    <source>
        <strain evidence="10 11">DSM 26806</strain>
    </source>
</reference>
<evidence type="ECO:0000256" key="2">
    <source>
        <dbReference type="ARBA" id="ARBA00005417"/>
    </source>
</evidence>
<sequence length="286" mass="32025">MAYELNDVSVSYEGRTVLDQVSCIIPTGKWISIIGPTGAGKSTFVKVLKGLIPDIQGEYRINQHPCPRDARQQIKVVPDIGYVFQHPEHQIFETSVFKELAFGPKMQGFSTQQVEEAIELVLPKVGLTKDILPSVPFHLSGGEKRRIAIASVLITNPKVLILDEPTVGLDPVTRAALLTQLKDWQQQDQRTILFVSHQMEEVAEYSDEIMLFQEGRLLAHLDAVSLFIDNSILVERTGLNLPESIQLLKLVEELSKERIEVSSCKEQEIIAKILPIWQARGASYGE</sequence>
<comment type="similarity">
    <text evidence="2">Belongs to the ABC transporter superfamily.</text>
</comment>
<dbReference type="GO" id="GO:0005524">
    <property type="term" value="F:ATP binding"/>
    <property type="evidence" value="ECO:0007669"/>
    <property type="project" value="UniProtKB-KW"/>
</dbReference>
<organism evidence="10 11">
    <name type="scientific">Paenibacillus shirakamiensis</name>
    <dbReference type="NCBI Taxonomy" id="1265935"/>
    <lineage>
        <taxon>Bacteria</taxon>
        <taxon>Bacillati</taxon>
        <taxon>Bacillota</taxon>
        <taxon>Bacilli</taxon>
        <taxon>Bacillales</taxon>
        <taxon>Paenibacillaceae</taxon>
        <taxon>Paenibacillus</taxon>
    </lineage>
</organism>
<proteinExistence type="inferred from homology"/>
<evidence type="ECO:0000256" key="3">
    <source>
        <dbReference type="ARBA" id="ARBA00022448"/>
    </source>
</evidence>
<gene>
    <name evidence="10" type="ORF">J2Z69_000928</name>
</gene>
<dbReference type="SMART" id="SM00382">
    <property type="entry name" value="AAA"/>
    <property type="match status" value="1"/>
</dbReference>
<dbReference type="Pfam" id="PF00005">
    <property type="entry name" value="ABC_tran"/>
    <property type="match status" value="1"/>
</dbReference>
<dbReference type="InterPro" id="IPR003439">
    <property type="entry name" value="ABC_transporter-like_ATP-bd"/>
</dbReference>
<evidence type="ECO:0000259" key="9">
    <source>
        <dbReference type="PROSITE" id="PS50893"/>
    </source>
</evidence>
<dbReference type="Gene3D" id="3.40.50.300">
    <property type="entry name" value="P-loop containing nucleotide triphosphate hydrolases"/>
    <property type="match status" value="1"/>
</dbReference>
<dbReference type="EMBL" id="JAGGLD010000001">
    <property type="protein sequence ID" value="MBP1999909.1"/>
    <property type="molecule type" value="Genomic_DNA"/>
</dbReference>
<dbReference type="InterPro" id="IPR003593">
    <property type="entry name" value="AAA+_ATPase"/>
</dbReference>
<keyword evidence="7" id="KW-1278">Translocase</keyword>
<dbReference type="PANTHER" id="PTHR43553:SF27">
    <property type="entry name" value="ENERGY-COUPLING FACTOR TRANSPORTER ATP-BINDING PROTEIN ECFA2"/>
    <property type="match status" value="1"/>
</dbReference>
<dbReference type="SUPFAM" id="SSF52540">
    <property type="entry name" value="P-loop containing nucleoside triphosphate hydrolases"/>
    <property type="match status" value="1"/>
</dbReference>
<dbReference type="Proteomes" id="UP001519288">
    <property type="component" value="Unassembled WGS sequence"/>
</dbReference>
<keyword evidence="5" id="KW-0547">Nucleotide-binding</keyword>